<dbReference type="Proteomes" id="UP000777784">
    <property type="component" value="Unassembled WGS sequence"/>
</dbReference>
<dbReference type="PROSITE" id="PS51257">
    <property type="entry name" value="PROKAR_LIPOPROTEIN"/>
    <property type="match status" value="1"/>
</dbReference>
<proteinExistence type="predicted"/>
<dbReference type="AlphaFoldDB" id="A0A948W666"/>
<sequence>MKRFFFIILSFAALSCAHDPESPIINDNALRATSWAQIPLFIEQAIEGKSIVLYDSLLADDFIFHFNPRDVARNPDLQPSWKKEREIQSVSGLFDDALIGKISVDWVVGSLIDSPIAGCNGRVVLSDLDMRVPRGREDGVVDTFRVGGEFVLDLKEMPWLDEYGNSVWKVVAWWERSQPMKPGPQCIK</sequence>
<reference evidence="1" key="1">
    <citation type="submission" date="2021-05" db="EMBL/GenBank/DDBJ databases">
        <title>Energy efficiency and biological interactions define the core microbiome of deep oligotrophic groundwater.</title>
        <authorList>
            <person name="Mehrshad M."/>
            <person name="Lopez-Fernandez M."/>
            <person name="Bell E."/>
            <person name="Bernier-Latmani R."/>
            <person name="Bertilsson S."/>
            <person name="Dopson M."/>
        </authorList>
    </citation>
    <scope>NUCLEOTIDE SEQUENCE</scope>
    <source>
        <strain evidence="1">Modern_marine.mb.64</strain>
    </source>
</reference>
<evidence type="ECO:0000313" key="2">
    <source>
        <dbReference type="Proteomes" id="UP000777784"/>
    </source>
</evidence>
<gene>
    <name evidence="1" type="ORF">KJ970_09715</name>
</gene>
<protein>
    <recommendedName>
        <fullName evidence="3">Lipoprotein</fullName>
    </recommendedName>
</protein>
<dbReference type="EMBL" id="JAHJDP010000048">
    <property type="protein sequence ID" value="MBU2691194.1"/>
    <property type="molecule type" value="Genomic_DNA"/>
</dbReference>
<name>A0A948W666_UNCEI</name>
<evidence type="ECO:0008006" key="3">
    <source>
        <dbReference type="Google" id="ProtNLM"/>
    </source>
</evidence>
<evidence type="ECO:0000313" key="1">
    <source>
        <dbReference type="EMBL" id="MBU2691194.1"/>
    </source>
</evidence>
<accession>A0A948W666</accession>
<organism evidence="1 2">
    <name type="scientific">Eiseniibacteriota bacterium</name>
    <dbReference type="NCBI Taxonomy" id="2212470"/>
    <lineage>
        <taxon>Bacteria</taxon>
        <taxon>Candidatus Eiseniibacteriota</taxon>
    </lineage>
</organism>
<comment type="caution">
    <text evidence="1">The sequence shown here is derived from an EMBL/GenBank/DDBJ whole genome shotgun (WGS) entry which is preliminary data.</text>
</comment>